<gene>
    <name evidence="7" type="ORF">HEB94_004811</name>
</gene>
<evidence type="ECO:0000256" key="3">
    <source>
        <dbReference type="ARBA" id="ARBA00022692"/>
    </source>
</evidence>
<feature type="transmembrane region" description="Helical" evidence="6">
    <location>
        <begin position="199"/>
        <end position="217"/>
    </location>
</feature>
<sequence>MFPFRVVSDAALRVAGSRVVRLAFVAVAAAFGVVALATQWDGIRHALTRLPPALVLAALVLAMAALLASMLMWRLLLAGLGSSLPVRVAARVLFVSQLGKHLPGSVWPMLAQMELGRDHGVPRRRSATVFVLMMLFSLATGLLLAAGTLPFAAAAEIRGFRWAFLLIPLLLALAHPRVLNPLIGRLLRLARRPELERPLSGRTSALAALAGLAQWVLYGGHAWLLAVGLGADPGATLPLAFGGFALAWCVGFLVVVTPAGLGVRELVLVAAFSPVLDTADALVVAVASRVLLTVSDLLLAGAGATSMRGVRRAVDERVA</sequence>
<evidence type="ECO:0000256" key="1">
    <source>
        <dbReference type="ARBA" id="ARBA00004651"/>
    </source>
</evidence>
<keyword evidence="5 6" id="KW-0472">Membrane</keyword>
<feature type="transmembrane region" description="Helical" evidence="6">
    <location>
        <begin position="159"/>
        <end position="179"/>
    </location>
</feature>
<feature type="transmembrane region" description="Helical" evidence="6">
    <location>
        <begin position="52"/>
        <end position="77"/>
    </location>
</feature>
<dbReference type="EMBL" id="JADBEM010000001">
    <property type="protein sequence ID" value="MBE1607963.1"/>
    <property type="molecule type" value="Genomic_DNA"/>
</dbReference>
<dbReference type="Proteomes" id="UP000638648">
    <property type="component" value="Unassembled WGS sequence"/>
</dbReference>
<evidence type="ECO:0000256" key="4">
    <source>
        <dbReference type="ARBA" id="ARBA00022989"/>
    </source>
</evidence>
<dbReference type="GO" id="GO:0005886">
    <property type="term" value="C:plasma membrane"/>
    <property type="evidence" value="ECO:0007669"/>
    <property type="project" value="UniProtKB-SubCell"/>
</dbReference>
<dbReference type="Pfam" id="PF03706">
    <property type="entry name" value="LPG_synthase_TM"/>
    <property type="match status" value="1"/>
</dbReference>
<feature type="transmembrane region" description="Helical" evidence="6">
    <location>
        <begin position="127"/>
        <end position="153"/>
    </location>
</feature>
<keyword evidence="8" id="KW-1185">Reference proteome</keyword>
<evidence type="ECO:0000313" key="7">
    <source>
        <dbReference type="EMBL" id="MBE1607963.1"/>
    </source>
</evidence>
<comment type="caution">
    <text evidence="7">The sequence shown here is derived from an EMBL/GenBank/DDBJ whole genome shotgun (WGS) entry which is preliminary data.</text>
</comment>
<accession>A0A927N0A8</accession>
<evidence type="ECO:0000256" key="6">
    <source>
        <dbReference type="SAM" id="Phobius"/>
    </source>
</evidence>
<proteinExistence type="predicted"/>
<reference evidence="7" key="1">
    <citation type="submission" date="2020-10" db="EMBL/GenBank/DDBJ databases">
        <title>Sequencing the genomes of 1000 actinobacteria strains.</title>
        <authorList>
            <person name="Klenk H.-P."/>
        </authorList>
    </citation>
    <scope>NUCLEOTIDE SEQUENCE</scope>
    <source>
        <strain evidence="7">DSM 45354</strain>
    </source>
</reference>
<evidence type="ECO:0000313" key="8">
    <source>
        <dbReference type="Proteomes" id="UP000638648"/>
    </source>
</evidence>
<evidence type="ECO:0000256" key="5">
    <source>
        <dbReference type="ARBA" id="ARBA00023136"/>
    </source>
</evidence>
<feature type="transmembrane region" description="Helical" evidence="6">
    <location>
        <begin position="20"/>
        <end position="40"/>
    </location>
</feature>
<comment type="subcellular location">
    <subcellularLocation>
        <location evidence="1">Cell membrane</location>
        <topology evidence="1">Multi-pass membrane protein</topology>
    </subcellularLocation>
</comment>
<dbReference type="RefSeq" id="WP_202896490.1">
    <property type="nucleotide sequence ID" value="NZ_BAABJL010000040.1"/>
</dbReference>
<name>A0A927N0A8_9ACTN</name>
<keyword evidence="3 6" id="KW-0812">Transmembrane</keyword>
<organism evidence="7 8">
    <name type="scientific">Actinopolymorpha pittospori</name>
    <dbReference type="NCBI Taxonomy" id="648752"/>
    <lineage>
        <taxon>Bacteria</taxon>
        <taxon>Bacillati</taxon>
        <taxon>Actinomycetota</taxon>
        <taxon>Actinomycetes</taxon>
        <taxon>Propionibacteriales</taxon>
        <taxon>Actinopolymorphaceae</taxon>
        <taxon>Actinopolymorpha</taxon>
    </lineage>
</organism>
<dbReference type="AlphaFoldDB" id="A0A927N0A8"/>
<feature type="transmembrane region" description="Helical" evidence="6">
    <location>
        <begin position="237"/>
        <end position="256"/>
    </location>
</feature>
<keyword evidence="2" id="KW-1003">Cell membrane</keyword>
<protein>
    <submittedName>
        <fullName evidence="7">Uncharacterized membrane protein YbhN (UPF0104 family)</fullName>
    </submittedName>
</protein>
<evidence type="ECO:0000256" key="2">
    <source>
        <dbReference type="ARBA" id="ARBA00022475"/>
    </source>
</evidence>
<dbReference type="InterPro" id="IPR022791">
    <property type="entry name" value="L-PG_synthase/AglD"/>
</dbReference>
<keyword evidence="4 6" id="KW-1133">Transmembrane helix</keyword>